<reference evidence="2 3" key="1">
    <citation type="journal article" date="2019" name="Genome Biol. Evol.">
        <title>Insights into the evolution of the New World diploid cottons (Gossypium, subgenus Houzingenia) based on genome sequencing.</title>
        <authorList>
            <person name="Grover C.E."/>
            <person name="Arick M.A. 2nd"/>
            <person name="Thrash A."/>
            <person name="Conover J.L."/>
            <person name="Sanders W.S."/>
            <person name="Peterson D.G."/>
            <person name="Frelichowski J.E."/>
            <person name="Scheffler J.A."/>
            <person name="Scheffler B.E."/>
            <person name="Wendel J.F."/>
        </authorList>
    </citation>
    <scope>NUCLEOTIDE SEQUENCE [LARGE SCALE GENOMIC DNA]</scope>
    <source>
        <strain evidence="2">1</strain>
        <tissue evidence="2">Leaf</tissue>
    </source>
</reference>
<dbReference type="Proteomes" id="UP000593576">
    <property type="component" value="Unassembled WGS sequence"/>
</dbReference>
<keyword evidence="3" id="KW-1185">Reference proteome</keyword>
<organism evidence="2 3">
    <name type="scientific">Gossypium schwendimanii</name>
    <name type="common">Cotton</name>
    <dbReference type="NCBI Taxonomy" id="34291"/>
    <lineage>
        <taxon>Eukaryota</taxon>
        <taxon>Viridiplantae</taxon>
        <taxon>Streptophyta</taxon>
        <taxon>Embryophyta</taxon>
        <taxon>Tracheophyta</taxon>
        <taxon>Spermatophyta</taxon>
        <taxon>Magnoliopsida</taxon>
        <taxon>eudicotyledons</taxon>
        <taxon>Gunneridae</taxon>
        <taxon>Pentapetalae</taxon>
        <taxon>rosids</taxon>
        <taxon>malvids</taxon>
        <taxon>Malvales</taxon>
        <taxon>Malvaceae</taxon>
        <taxon>Malvoideae</taxon>
        <taxon>Gossypium</taxon>
    </lineage>
</organism>
<protein>
    <submittedName>
        <fullName evidence="2">Uncharacterized protein</fullName>
    </submittedName>
</protein>
<dbReference type="EMBL" id="JABFAF010000008">
    <property type="protein sequence ID" value="MBA0861893.1"/>
    <property type="molecule type" value="Genomic_DNA"/>
</dbReference>
<evidence type="ECO:0000313" key="3">
    <source>
        <dbReference type="Proteomes" id="UP000593576"/>
    </source>
</evidence>
<evidence type="ECO:0000313" key="2">
    <source>
        <dbReference type="EMBL" id="MBA0861893.1"/>
    </source>
</evidence>
<proteinExistence type="predicted"/>
<feature type="non-terminal residue" evidence="2">
    <location>
        <position position="23"/>
    </location>
</feature>
<comment type="caution">
    <text evidence="2">The sequence shown here is derived from an EMBL/GenBank/DDBJ whole genome shotgun (WGS) entry which is preliminary data.</text>
</comment>
<evidence type="ECO:0000256" key="1">
    <source>
        <dbReference type="SAM" id="MobiDB-lite"/>
    </source>
</evidence>
<feature type="compositionally biased region" description="Basic residues" evidence="1">
    <location>
        <begin position="1"/>
        <end position="10"/>
    </location>
</feature>
<accession>A0A7J9LT02</accession>
<dbReference type="AlphaFoldDB" id="A0A7J9LT02"/>
<name>A0A7J9LT02_GOSSC</name>
<feature type="region of interest" description="Disordered" evidence="1">
    <location>
        <begin position="1"/>
        <end position="23"/>
    </location>
</feature>
<sequence length="23" mass="2850">MDQMNRKRRQLTPYQRSVKIEGD</sequence>
<gene>
    <name evidence="2" type="ORF">Goshw_002236</name>
</gene>